<dbReference type="Pfam" id="PF00589">
    <property type="entry name" value="Phage_integrase"/>
    <property type="match status" value="1"/>
</dbReference>
<dbReference type="SUPFAM" id="SSF56349">
    <property type="entry name" value="DNA breaking-rejoining enzymes"/>
    <property type="match status" value="1"/>
</dbReference>
<dbReference type="InterPro" id="IPR002104">
    <property type="entry name" value="Integrase_catalytic"/>
</dbReference>
<dbReference type="Proteomes" id="UP001500200">
    <property type="component" value="Unassembled WGS sequence"/>
</dbReference>
<dbReference type="PANTHER" id="PTHR30349:SF64">
    <property type="entry name" value="PROPHAGE INTEGRASE INTD-RELATED"/>
    <property type="match status" value="1"/>
</dbReference>
<dbReference type="InterPro" id="IPR011010">
    <property type="entry name" value="DNA_brk_join_enz"/>
</dbReference>
<dbReference type="PROSITE" id="PS51898">
    <property type="entry name" value="TYR_RECOMBINASE"/>
    <property type="match status" value="1"/>
</dbReference>
<organism evidence="3 4">
    <name type="scientific">Arthrobacter gyeryongensis</name>
    <dbReference type="NCBI Taxonomy" id="1650592"/>
    <lineage>
        <taxon>Bacteria</taxon>
        <taxon>Bacillati</taxon>
        <taxon>Actinomycetota</taxon>
        <taxon>Actinomycetes</taxon>
        <taxon>Micrococcales</taxon>
        <taxon>Micrococcaceae</taxon>
        <taxon>Arthrobacter</taxon>
    </lineage>
</organism>
<evidence type="ECO:0000313" key="4">
    <source>
        <dbReference type="Proteomes" id="UP001500200"/>
    </source>
</evidence>
<dbReference type="Gene3D" id="1.10.443.10">
    <property type="entry name" value="Intergrase catalytic core"/>
    <property type="match status" value="1"/>
</dbReference>
<comment type="caution">
    <text evidence="3">The sequence shown here is derived from an EMBL/GenBank/DDBJ whole genome shotgun (WGS) entry which is preliminary data.</text>
</comment>
<dbReference type="PANTHER" id="PTHR30349">
    <property type="entry name" value="PHAGE INTEGRASE-RELATED"/>
    <property type="match status" value="1"/>
</dbReference>
<reference evidence="4" key="1">
    <citation type="journal article" date="2019" name="Int. J. Syst. Evol. Microbiol.">
        <title>The Global Catalogue of Microorganisms (GCM) 10K type strain sequencing project: providing services to taxonomists for standard genome sequencing and annotation.</title>
        <authorList>
            <consortium name="The Broad Institute Genomics Platform"/>
            <consortium name="The Broad Institute Genome Sequencing Center for Infectious Disease"/>
            <person name="Wu L."/>
            <person name="Ma J."/>
        </authorList>
    </citation>
    <scope>NUCLEOTIDE SEQUENCE [LARGE SCALE GENOMIC DNA]</scope>
    <source>
        <strain evidence="4">JCM 18514</strain>
    </source>
</reference>
<proteinExistence type="predicted"/>
<keyword evidence="1" id="KW-0233">DNA recombination</keyword>
<dbReference type="InterPro" id="IPR013762">
    <property type="entry name" value="Integrase-like_cat_sf"/>
</dbReference>
<evidence type="ECO:0000313" key="3">
    <source>
        <dbReference type="EMBL" id="GAA5202024.1"/>
    </source>
</evidence>
<accession>A0ABP9SSK6</accession>
<dbReference type="CDD" id="cd00397">
    <property type="entry name" value="DNA_BRE_C"/>
    <property type="match status" value="1"/>
</dbReference>
<feature type="domain" description="Tyr recombinase" evidence="2">
    <location>
        <begin position="149"/>
        <end position="359"/>
    </location>
</feature>
<keyword evidence="4" id="KW-1185">Reference proteome</keyword>
<evidence type="ECO:0000259" key="2">
    <source>
        <dbReference type="PROSITE" id="PS51898"/>
    </source>
</evidence>
<name>A0ABP9SSK6_9MICC</name>
<gene>
    <name evidence="3" type="ORF">GCM10023346_47840</name>
</gene>
<sequence length="374" mass="43210">MIWGREMAVDGSGRVLQLSAVQLLHPEEQTLEDMLTGWRNQQLSRNLQFDTIDKGIGCVRRFVNHVNEFPWNWSPAHVEEYFGDLRSIHQLKHSTIRGYQSGLRRFTSYVSNPDYGWDRVCEQRFGTHPAQVFFDWNTAAHTQEYEGRPSKRPFTKAELQMLFDHADDQVELIAASGNKGWKAAYRDAVMLKVAYWYGLRFNELRHLQTIDFATNPQARRFGKAGVCKVRFGKSRKGSPHKPRSVLTVFDWTGGVIEDWLANGRGTLETPDLFPSERGGLIVESTLLRRLRRYLDELGLPLDGLDLHSLRRSYATHLLEDGWDPRFVQYQMGHEHASTTGIYQFVSDDFRNSTLRSALDRTMDEVLGVQMRGQR</sequence>
<dbReference type="EMBL" id="BAABKK010000038">
    <property type="protein sequence ID" value="GAA5202024.1"/>
    <property type="molecule type" value="Genomic_DNA"/>
</dbReference>
<evidence type="ECO:0000256" key="1">
    <source>
        <dbReference type="ARBA" id="ARBA00023172"/>
    </source>
</evidence>
<dbReference type="InterPro" id="IPR050090">
    <property type="entry name" value="Tyrosine_recombinase_XerCD"/>
</dbReference>
<protein>
    <recommendedName>
        <fullName evidence="2">Tyr recombinase domain-containing protein</fullName>
    </recommendedName>
</protein>